<dbReference type="OrthoDB" id="9794313at2"/>
<keyword evidence="3" id="KW-0378">Hydrolase</keyword>
<proteinExistence type="inferred from homology"/>
<name>A0A4Y9S3W7_9BURK</name>
<keyword evidence="4" id="KW-0234">DNA repair</keyword>
<organism evidence="5 6">
    <name type="scientific">Duganella callida</name>
    <dbReference type="NCBI Taxonomy" id="2561932"/>
    <lineage>
        <taxon>Bacteria</taxon>
        <taxon>Pseudomonadati</taxon>
        <taxon>Pseudomonadota</taxon>
        <taxon>Betaproteobacteria</taxon>
        <taxon>Burkholderiales</taxon>
        <taxon>Oxalobacteraceae</taxon>
        <taxon>Telluria group</taxon>
        <taxon>Duganella</taxon>
    </lineage>
</organism>
<dbReference type="SUPFAM" id="SSF50486">
    <property type="entry name" value="FMT C-terminal domain-like"/>
    <property type="match status" value="1"/>
</dbReference>
<evidence type="ECO:0000313" key="5">
    <source>
        <dbReference type="EMBL" id="TFW15857.1"/>
    </source>
</evidence>
<protein>
    <submittedName>
        <fullName evidence="5">DNA-3-methyladenine glycosylase</fullName>
    </submittedName>
</protein>
<evidence type="ECO:0000256" key="4">
    <source>
        <dbReference type="ARBA" id="ARBA00023204"/>
    </source>
</evidence>
<reference evidence="5 6" key="1">
    <citation type="submission" date="2019-03" db="EMBL/GenBank/DDBJ databases">
        <title>Draft Genome Sequence of Duganella callidus sp. nov., a Novel Duganella Species Isolated from Cultivated Soil.</title>
        <authorList>
            <person name="Raths R."/>
            <person name="Peta V."/>
            <person name="Bucking H."/>
        </authorList>
    </citation>
    <scope>NUCLEOTIDE SEQUENCE [LARGE SCALE GENOMIC DNA]</scope>
    <source>
        <strain evidence="5 6">DN04</strain>
    </source>
</reference>
<evidence type="ECO:0000256" key="3">
    <source>
        <dbReference type="ARBA" id="ARBA00022801"/>
    </source>
</evidence>
<evidence type="ECO:0000313" key="6">
    <source>
        <dbReference type="Proteomes" id="UP000297729"/>
    </source>
</evidence>
<evidence type="ECO:0000256" key="1">
    <source>
        <dbReference type="ARBA" id="ARBA00009232"/>
    </source>
</evidence>
<dbReference type="PANTHER" id="PTHR10429:SF0">
    <property type="entry name" value="DNA-3-METHYLADENINE GLYCOSYLASE"/>
    <property type="match status" value="1"/>
</dbReference>
<dbReference type="InterPro" id="IPR036995">
    <property type="entry name" value="MPG_sf"/>
</dbReference>
<keyword evidence="2" id="KW-0227">DNA damage</keyword>
<dbReference type="Gene3D" id="3.10.300.10">
    <property type="entry name" value="Methylpurine-DNA glycosylase (MPG)"/>
    <property type="match status" value="1"/>
</dbReference>
<dbReference type="Proteomes" id="UP000297729">
    <property type="component" value="Unassembled WGS sequence"/>
</dbReference>
<dbReference type="GO" id="GO:0003677">
    <property type="term" value="F:DNA binding"/>
    <property type="evidence" value="ECO:0007669"/>
    <property type="project" value="InterPro"/>
</dbReference>
<dbReference type="EMBL" id="SPVG01000247">
    <property type="protein sequence ID" value="TFW15857.1"/>
    <property type="molecule type" value="Genomic_DNA"/>
</dbReference>
<dbReference type="AlphaFoldDB" id="A0A4Y9S3W7"/>
<keyword evidence="6" id="KW-1185">Reference proteome</keyword>
<evidence type="ECO:0000256" key="2">
    <source>
        <dbReference type="ARBA" id="ARBA00022763"/>
    </source>
</evidence>
<dbReference type="GO" id="GO:0006284">
    <property type="term" value="P:base-excision repair"/>
    <property type="evidence" value="ECO:0007669"/>
    <property type="project" value="InterPro"/>
</dbReference>
<dbReference type="PANTHER" id="PTHR10429">
    <property type="entry name" value="DNA-3-METHYLADENINE GLYCOSYLASE"/>
    <property type="match status" value="1"/>
</dbReference>
<gene>
    <name evidence="5" type="ORF">E4L98_25330</name>
</gene>
<dbReference type="InterPro" id="IPR003180">
    <property type="entry name" value="MPG"/>
</dbReference>
<sequence>MFAELAGIDFSASSQLVAPQLIGMTLLVDGVGGRIVEVEAYDQAEPASHCYIGQTARNFSMFGPPAHSYVYQSHGLHWCLNFVCREAGHGAGVLIRALEPVDGLALMRTRRGMDDARLLCAGPG</sequence>
<dbReference type="CDD" id="cd00540">
    <property type="entry name" value="AAG"/>
    <property type="match status" value="1"/>
</dbReference>
<comment type="similarity">
    <text evidence="1">Belongs to the DNA glycosylase MPG family.</text>
</comment>
<dbReference type="Pfam" id="PF02245">
    <property type="entry name" value="Pur_DNA_glyco"/>
    <property type="match status" value="1"/>
</dbReference>
<feature type="non-terminal residue" evidence="5">
    <location>
        <position position="124"/>
    </location>
</feature>
<accession>A0A4Y9S3W7</accession>
<dbReference type="RefSeq" id="WP_135204311.1">
    <property type="nucleotide sequence ID" value="NZ_SPVG01000247.1"/>
</dbReference>
<dbReference type="InterPro" id="IPR011034">
    <property type="entry name" value="Formyl_transferase-like_C_sf"/>
</dbReference>
<comment type="caution">
    <text evidence="5">The sequence shown here is derived from an EMBL/GenBank/DDBJ whole genome shotgun (WGS) entry which is preliminary data.</text>
</comment>
<dbReference type="GO" id="GO:0003905">
    <property type="term" value="F:alkylbase DNA N-glycosylase activity"/>
    <property type="evidence" value="ECO:0007669"/>
    <property type="project" value="InterPro"/>
</dbReference>